<dbReference type="InterPro" id="IPR023352">
    <property type="entry name" value="MAPEG-like_dom_sf"/>
</dbReference>
<feature type="transmembrane region" description="Helical" evidence="1">
    <location>
        <begin position="15"/>
        <end position="37"/>
    </location>
</feature>
<name>A0A818N5W8_9BILA</name>
<keyword evidence="1" id="KW-0812">Transmembrane</keyword>
<reference evidence="3" key="1">
    <citation type="submission" date="2021-02" db="EMBL/GenBank/DDBJ databases">
        <authorList>
            <person name="Nowell W R."/>
        </authorList>
    </citation>
    <scope>NUCLEOTIDE SEQUENCE</scope>
</reference>
<evidence type="ECO:0000313" key="3">
    <source>
        <dbReference type="EMBL" id="CAF3599745.1"/>
    </source>
</evidence>
<gene>
    <name evidence="3" type="ORF">FNK824_LOCUS3355</name>
    <name evidence="2" type="ORF">SEV965_LOCUS14898</name>
</gene>
<evidence type="ECO:0000313" key="4">
    <source>
        <dbReference type="Proteomes" id="UP000663874"/>
    </source>
</evidence>
<comment type="caution">
    <text evidence="3">The sequence shown here is derived from an EMBL/GenBank/DDBJ whole genome shotgun (WGS) entry which is preliminary data.</text>
</comment>
<feature type="transmembrane region" description="Helical" evidence="1">
    <location>
        <begin position="145"/>
        <end position="166"/>
    </location>
</feature>
<evidence type="ECO:0000313" key="2">
    <source>
        <dbReference type="EMBL" id="CAF1081959.1"/>
    </source>
</evidence>
<feature type="transmembrane region" description="Helical" evidence="1">
    <location>
        <begin position="118"/>
        <end position="138"/>
    </location>
</feature>
<feature type="transmembrane region" description="Helical" evidence="1">
    <location>
        <begin position="92"/>
        <end position="112"/>
    </location>
</feature>
<proteinExistence type="predicted"/>
<accession>A0A818N5W8</accession>
<evidence type="ECO:0000256" key="1">
    <source>
        <dbReference type="SAM" id="Phobius"/>
    </source>
</evidence>
<dbReference type="EMBL" id="CAJNOU010000761">
    <property type="protein sequence ID" value="CAF1081959.1"/>
    <property type="molecule type" value="Genomic_DNA"/>
</dbReference>
<organism evidence="3 4">
    <name type="scientific">Rotaria sordida</name>
    <dbReference type="NCBI Taxonomy" id="392033"/>
    <lineage>
        <taxon>Eukaryota</taxon>
        <taxon>Metazoa</taxon>
        <taxon>Spiralia</taxon>
        <taxon>Gnathifera</taxon>
        <taxon>Rotifera</taxon>
        <taxon>Eurotatoria</taxon>
        <taxon>Bdelloidea</taxon>
        <taxon>Philodinida</taxon>
        <taxon>Philodinidae</taxon>
        <taxon>Rotaria</taxon>
    </lineage>
</organism>
<sequence>MASSFDYDSYIKRCVFAWVSIGLIWKNITLFLILILFRIKSKQVILVGDEKVFQQQTDGMNQTMSNNTQQLNRTFKHKISSIKRRIKKALEYETHFMVHFLLLFFVFTEVLQSTTTRLIVYGSIFVTARYIHNGGILFRKSYARMIGITFSILVIGAITLDLAIILTNEVAQKNTLNSISSL</sequence>
<protein>
    <submittedName>
        <fullName evidence="3">Uncharacterized protein</fullName>
    </submittedName>
</protein>
<dbReference type="EMBL" id="CAJOBE010000223">
    <property type="protein sequence ID" value="CAF3599745.1"/>
    <property type="molecule type" value="Genomic_DNA"/>
</dbReference>
<dbReference type="Proteomes" id="UP000663874">
    <property type="component" value="Unassembled WGS sequence"/>
</dbReference>
<keyword evidence="1" id="KW-1133">Transmembrane helix</keyword>
<dbReference type="Proteomes" id="UP000663889">
    <property type="component" value="Unassembled WGS sequence"/>
</dbReference>
<dbReference type="Gene3D" id="1.20.120.550">
    <property type="entry name" value="Membrane associated eicosanoid/glutathione metabolism-like domain"/>
    <property type="match status" value="1"/>
</dbReference>
<dbReference type="AlphaFoldDB" id="A0A818N5W8"/>
<keyword evidence="1" id="KW-0472">Membrane</keyword>